<dbReference type="PANTHER" id="PTHR43477">
    <property type="entry name" value="DIHYDROANTICAPSIN 7-DEHYDROGENASE"/>
    <property type="match status" value="1"/>
</dbReference>
<sequence>MPLLQTKSTLFDFVKKSNQMDQKNIVVIGGNTGIGKSLVEILERKGARVYAYSRTSPDRILDVRDTFDSIPDLPETIDGLVYCPGTINLKPFHRLTIADFQQDYEVNVLGAVKVLQASLKGLKKSPSASVVMFSTVAVQMGHGFHASIASAKGAVEGLVRSLAAEWATNKIRVNAIAPSLTDTPLATQLLGTEEKKEASNKRHPLGRYGKPEEVAAAAAFLLSDESGWMTGQIIHIDGGMSSVKTI</sequence>
<dbReference type="PANTHER" id="PTHR43477:SF1">
    <property type="entry name" value="DIHYDROANTICAPSIN 7-DEHYDROGENASE"/>
    <property type="match status" value="1"/>
</dbReference>
<protein>
    <submittedName>
        <fullName evidence="3">Dehydrogenase</fullName>
    </submittedName>
</protein>
<dbReference type="InterPro" id="IPR036291">
    <property type="entry name" value="NAD(P)-bd_dom_sf"/>
</dbReference>
<reference evidence="3" key="1">
    <citation type="submission" date="2013-01" db="EMBL/GenBank/DDBJ databases">
        <title>Genome assembly of Mariniradius saccharolyticus AK6.</title>
        <authorList>
            <person name="Vaidya B."/>
            <person name="Khatri I."/>
            <person name="Tanuku N.R.S."/>
            <person name="Subramanian S."/>
            <person name="Pinnaka A."/>
        </authorList>
    </citation>
    <scope>NUCLEOTIDE SEQUENCE [LARGE SCALE GENOMIC DNA]</scope>
    <source>
        <strain evidence="3">AK6</strain>
    </source>
</reference>
<dbReference type="eggNOG" id="COG1028">
    <property type="taxonomic scope" value="Bacteria"/>
</dbReference>
<accession>M7XQY7</accession>
<dbReference type="Pfam" id="PF13561">
    <property type="entry name" value="adh_short_C2"/>
    <property type="match status" value="1"/>
</dbReference>
<dbReference type="STRING" id="1239962.C943_02755"/>
<evidence type="ECO:0000313" key="4">
    <source>
        <dbReference type="Proteomes" id="UP000010953"/>
    </source>
</evidence>
<name>M7XQY7_9BACT</name>
<gene>
    <name evidence="3" type="ORF">C943_02755</name>
</gene>
<dbReference type="Proteomes" id="UP000010953">
    <property type="component" value="Unassembled WGS sequence"/>
</dbReference>
<dbReference type="InParanoid" id="M7XQY7"/>
<proteinExistence type="inferred from homology"/>
<keyword evidence="2" id="KW-0560">Oxidoreductase</keyword>
<keyword evidence="4" id="KW-1185">Reference proteome</keyword>
<dbReference type="Gene3D" id="3.40.50.720">
    <property type="entry name" value="NAD(P)-binding Rossmann-like Domain"/>
    <property type="match status" value="1"/>
</dbReference>
<comment type="caution">
    <text evidence="3">The sequence shown here is derived from an EMBL/GenBank/DDBJ whole genome shotgun (WGS) entry which is preliminary data.</text>
</comment>
<dbReference type="AlphaFoldDB" id="M7XQY7"/>
<evidence type="ECO:0000313" key="3">
    <source>
        <dbReference type="EMBL" id="EMS30967.1"/>
    </source>
</evidence>
<dbReference type="InterPro" id="IPR051122">
    <property type="entry name" value="SDR_DHRS6-like"/>
</dbReference>
<dbReference type="SUPFAM" id="SSF51735">
    <property type="entry name" value="NAD(P)-binding Rossmann-fold domains"/>
    <property type="match status" value="1"/>
</dbReference>
<organism evidence="3 4">
    <name type="scientific">Mariniradius saccharolyticus AK6</name>
    <dbReference type="NCBI Taxonomy" id="1239962"/>
    <lineage>
        <taxon>Bacteria</taxon>
        <taxon>Pseudomonadati</taxon>
        <taxon>Bacteroidota</taxon>
        <taxon>Cytophagia</taxon>
        <taxon>Cytophagales</taxon>
        <taxon>Cyclobacteriaceae</taxon>
        <taxon>Mariniradius</taxon>
    </lineage>
</organism>
<dbReference type="CDD" id="cd05233">
    <property type="entry name" value="SDR_c"/>
    <property type="match status" value="1"/>
</dbReference>
<evidence type="ECO:0000256" key="2">
    <source>
        <dbReference type="ARBA" id="ARBA00023002"/>
    </source>
</evidence>
<dbReference type="InterPro" id="IPR002347">
    <property type="entry name" value="SDR_fam"/>
</dbReference>
<evidence type="ECO:0000256" key="1">
    <source>
        <dbReference type="ARBA" id="ARBA00006484"/>
    </source>
</evidence>
<dbReference type="GO" id="GO:0016491">
    <property type="term" value="F:oxidoreductase activity"/>
    <property type="evidence" value="ECO:0007669"/>
    <property type="project" value="UniProtKB-KW"/>
</dbReference>
<comment type="similarity">
    <text evidence="1">Belongs to the short-chain dehydrogenases/reductases (SDR) family.</text>
</comment>
<dbReference type="PRINTS" id="PR00081">
    <property type="entry name" value="GDHRDH"/>
</dbReference>
<dbReference type="EMBL" id="AMZY02000026">
    <property type="protein sequence ID" value="EMS30967.1"/>
    <property type="molecule type" value="Genomic_DNA"/>
</dbReference>